<keyword evidence="2" id="KW-0472">Membrane</keyword>
<dbReference type="PANTHER" id="PTHR22911:SF103">
    <property type="entry name" value="BLR2811 PROTEIN"/>
    <property type="match status" value="1"/>
</dbReference>
<name>A0A8G2BEP2_9PROT</name>
<dbReference type="PANTHER" id="PTHR22911">
    <property type="entry name" value="ACYL-MALONYL CONDENSING ENZYME-RELATED"/>
    <property type="match status" value="1"/>
</dbReference>
<feature type="domain" description="EamA" evidence="3">
    <location>
        <begin position="168"/>
        <end position="289"/>
    </location>
</feature>
<evidence type="ECO:0000256" key="1">
    <source>
        <dbReference type="SAM" id="MobiDB-lite"/>
    </source>
</evidence>
<evidence type="ECO:0000313" key="5">
    <source>
        <dbReference type="Proteomes" id="UP000198615"/>
    </source>
</evidence>
<dbReference type="EMBL" id="FNBW01000001">
    <property type="protein sequence ID" value="SDF18337.1"/>
    <property type="molecule type" value="Genomic_DNA"/>
</dbReference>
<dbReference type="Gene3D" id="1.10.3730.20">
    <property type="match status" value="1"/>
</dbReference>
<feature type="transmembrane region" description="Helical" evidence="2">
    <location>
        <begin position="88"/>
        <end position="108"/>
    </location>
</feature>
<organism evidence="4 5">
    <name type="scientific">Thalassobaculum litoreum DSM 18839</name>
    <dbReference type="NCBI Taxonomy" id="1123362"/>
    <lineage>
        <taxon>Bacteria</taxon>
        <taxon>Pseudomonadati</taxon>
        <taxon>Pseudomonadota</taxon>
        <taxon>Alphaproteobacteria</taxon>
        <taxon>Rhodospirillales</taxon>
        <taxon>Thalassobaculaceae</taxon>
        <taxon>Thalassobaculum</taxon>
    </lineage>
</organism>
<gene>
    <name evidence="4" type="ORF">SAMN05660686_00611</name>
</gene>
<feature type="transmembrane region" description="Helical" evidence="2">
    <location>
        <begin position="223"/>
        <end position="241"/>
    </location>
</feature>
<dbReference type="GO" id="GO:0016020">
    <property type="term" value="C:membrane"/>
    <property type="evidence" value="ECO:0007669"/>
    <property type="project" value="InterPro"/>
</dbReference>
<protein>
    <submittedName>
        <fullName evidence="4">Permease of the drug/metabolite transporter (DMT) superfamily</fullName>
    </submittedName>
</protein>
<feature type="transmembrane region" description="Helical" evidence="2">
    <location>
        <begin position="197"/>
        <end position="217"/>
    </location>
</feature>
<evidence type="ECO:0000313" key="4">
    <source>
        <dbReference type="EMBL" id="SDF18337.1"/>
    </source>
</evidence>
<evidence type="ECO:0000256" key="2">
    <source>
        <dbReference type="SAM" id="Phobius"/>
    </source>
</evidence>
<keyword evidence="5" id="KW-1185">Reference proteome</keyword>
<feature type="transmembrane region" description="Helical" evidence="2">
    <location>
        <begin position="142"/>
        <end position="158"/>
    </location>
</feature>
<evidence type="ECO:0000259" key="3">
    <source>
        <dbReference type="Pfam" id="PF00892"/>
    </source>
</evidence>
<feature type="transmembrane region" description="Helical" evidence="2">
    <location>
        <begin position="279"/>
        <end position="296"/>
    </location>
</feature>
<dbReference type="RefSeq" id="WP_051244762.1">
    <property type="nucleotide sequence ID" value="NZ_FNBW01000001.1"/>
</dbReference>
<dbReference type="InterPro" id="IPR037185">
    <property type="entry name" value="EmrE-like"/>
</dbReference>
<proteinExistence type="predicted"/>
<dbReference type="AlphaFoldDB" id="A0A8G2BEP2"/>
<keyword evidence="2" id="KW-0812">Transmembrane</keyword>
<dbReference type="Pfam" id="PF00892">
    <property type="entry name" value="EamA"/>
    <property type="match status" value="2"/>
</dbReference>
<feature type="domain" description="EamA" evidence="3">
    <location>
        <begin position="25"/>
        <end position="157"/>
    </location>
</feature>
<accession>A0A8G2BEP2</accession>
<dbReference type="Proteomes" id="UP000198615">
    <property type="component" value="Unassembled WGS sequence"/>
</dbReference>
<reference evidence="4 5" key="1">
    <citation type="submission" date="2016-10" db="EMBL/GenBank/DDBJ databases">
        <authorList>
            <person name="Varghese N."/>
            <person name="Submissions S."/>
        </authorList>
    </citation>
    <scope>NUCLEOTIDE SEQUENCE [LARGE SCALE GENOMIC DNA]</scope>
    <source>
        <strain evidence="4 5">DSM 18839</strain>
    </source>
</reference>
<sequence>MNDKNTPSTADRPADEMPADRPALAIAMLLFAMFVFTAMDGVAKGLAGQGMPPERIILLRYLLVSAILLPVVLARWKHRPLRTTRPILHIVRGVLLIGSATLFVYAMRTLPLETATAIGFVSPLYVTALSIPFLGEKVGVRRWAAVGVGFVGVLVILRPGTESFVLAMLIPLFSSLCWAVGLIITRAMRGREGPLTILVWSTASGMIVIAPLGVAGWEMPTPIQWGMLVAIAACHAAGQYFTIRAFMMASASLLAPFSYSTIIWATLIGMFAFGSYPDIGTIAGTCLLAGAGLYVWHRERQVTGQPTVPGGSISEVAQEAPESVEVAAAADGSEGPGTRDR</sequence>
<comment type="caution">
    <text evidence="4">The sequence shown here is derived from an EMBL/GenBank/DDBJ whole genome shotgun (WGS) entry which is preliminary data.</text>
</comment>
<feature type="transmembrane region" description="Helical" evidence="2">
    <location>
        <begin position="114"/>
        <end position="135"/>
    </location>
</feature>
<dbReference type="InterPro" id="IPR000620">
    <property type="entry name" value="EamA_dom"/>
</dbReference>
<keyword evidence="2" id="KW-1133">Transmembrane helix</keyword>
<feature type="transmembrane region" description="Helical" evidence="2">
    <location>
        <begin position="58"/>
        <end position="76"/>
    </location>
</feature>
<feature type="transmembrane region" description="Helical" evidence="2">
    <location>
        <begin position="21"/>
        <end position="38"/>
    </location>
</feature>
<feature type="transmembrane region" description="Helical" evidence="2">
    <location>
        <begin position="164"/>
        <end position="185"/>
    </location>
</feature>
<dbReference type="SUPFAM" id="SSF103481">
    <property type="entry name" value="Multidrug resistance efflux transporter EmrE"/>
    <property type="match status" value="2"/>
</dbReference>
<feature type="transmembrane region" description="Helical" evidence="2">
    <location>
        <begin position="253"/>
        <end position="273"/>
    </location>
</feature>
<feature type="region of interest" description="Disordered" evidence="1">
    <location>
        <begin position="322"/>
        <end position="341"/>
    </location>
</feature>